<evidence type="ECO:0000256" key="4">
    <source>
        <dbReference type="PROSITE-ProRule" id="PRU00146"/>
    </source>
</evidence>
<evidence type="ECO:0000256" key="3">
    <source>
        <dbReference type="ARBA" id="ARBA00022833"/>
    </source>
</evidence>
<feature type="region of interest" description="Disordered" evidence="5">
    <location>
        <begin position="62"/>
        <end position="89"/>
    </location>
</feature>
<feature type="compositionally biased region" description="Polar residues" evidence="5">
    <location>
        <begin position="62"/>
        <end position="78"/>
    </location>
</feature>
<evidence type="ECO:0000259" key="6">
    <source>
        <dbReference type="PROSITE" id="PS50016"/>
    </source>
</evidence>
<name>A0A2J7RNJ8_9NEOP</name>
<dbReference type="GO" id="GO:0008270">
    <property type="term" value="F:zinc ion binding"/>
    <property type="evidence" value="ECO:0007669"/>
    <property type="project" value="UniProtKB-KW"/>
</dbReference>
<keyword evidence="2 4" id="KW-0863">Zinc-finger</keyword>
<dbReference type="AlphaFoldDB" id="A0A2J7RNJ8"/>
<proteinExistence type="predicted"/>
<dbReference type="InParanoid" id="A0A2J7RNJ8"/>
<keyword evidence="1" id="KW-0479">Metal-binding</keyword>
<dbReference type="PROSITE" id="PS01359">
    <property type="entry name" value="ZF_PHD_1"/>
    <property type="match status" value="1"/>
</dbReference>
<dbReference type="SMART" id="SM00249">
    <property type="entry name" value="PHD"/>
    <property type="match status" value="1"/>
</dbReference>
<dbReference type="OrthoDB" id="7242500at2759"/>
<evidence type="ECO:0000313" key="8">
    <source>
        <dbReference type="Proteomes" id="UP000235965"/>
    </source>
</evidence>
<accession>A0A2J7RNJ8</accession>
<dbReference type="Proteomes" id="UP000235965">
    <property type="component" value="Unassembled WGS sequence"/>
</dbReference>
<gene>
    <name evidence="7" type="ORF">B7P43_G18382</name>
</gene>
<comment type="caution">
    <text evidence="7">The sequence shown here is derived from an EMBL/GenBank/DDBJ whole genome shotgun (WGS) entry which is preliminary data.</text>
</comment>
<protein>
    <recommendedName>
        <fullName evidence="6">PHD-type domain-containing protein</fullName>
    </recommendedName>
</protein>
<evidence type="ECO:0000256" key="5">
    <source>
        <dbReference type="SAM" id="MobiDB-lite"/>
    </source>
</evidence>
<dbReference type="InterPro" id="IPR019787">
    <property type="entry name" value="Znf_PHD-finger"/>
</dbReference>
<sequence>MGVSRDTCSICVKPFYGKQKSVRCGTCDVRFHSVCVQLGEADQPTVMVAGESAFTCDACTTSLSSSNTKDLASSTGSTYMPPESDKPHPSLNTEYAISTVSTQLKAVHQNGQSMLHLIESLVGIVSKLSEEVAYLKNDNACVKEEIKSLHRLIVAAPGPYAASELRIPPAVTKDTVTTQLVPLSAPSIVTLPASALPAVPATATLAGLSYRDVVATGSSPADAEGFKTVTYKMKTQAKPSQAPPPADIAAVSTVRHCRQLLIGVHNSPSLPVIAKKERKKTLFVSRFSPEVTADDVHKSLKEQLSLKKLVCTRLRTKFNTYASFHITVN</sequence>
<dbReference type="PROSITE" id="PS50016">
    <property type="entry name" value="ZF_PHD_2"/>
    <property type="match status" value="1"/>
</dbReference>
<organism evidence="7 8">
    <name type="scientific">Cryptotermes secundus</name>
    <dbReference type="NCBI Taxonomy" id="105785"/>
    <lineage>
        <taxon>Eukaryota</taxon>
        <taxon>Metazoa</taxon>
        <taxon>Ecdysozoa</taxon>
        <taxon>Arthropoda</taxon>
        <taxon>Hexapoda</taxon>
        <taxon>Insecta</taxon>
        <taxon>Pterygota</taxon>
        <taxon>Neoptera</taxon>
        <taxon>Polyneoptera</taxon>
        <taxon>Dictyoptera</taxon>
        <taxon>Blattodea</taxon>
        <taxon>Blattoidea</taxon>
        <taxon>Termitoidae</taxon>
        <taxon>Kalotermitidae</taxon>
        <taxon>Cryptotermitinae</taxon>
        <taxon>Cryptotermes</taxon>
    </lineage>
</organism>
<evidence type="ECO:0000313" key="7">
    <source>
        <dbReference type="EMBL" id="PNF42410.1"/>
    </source>
</evidence>
<dbReference type="EMBL" id="NEVH01002291">
    <property type="protein sequence ID" value="PNF42410.1"/>
    <property type="molecule type" value="Genomic_DNA"/>
</dbReference>
<dbReference type="InterPro" id="IPR011011">
    <property type="entry name" value="Znf_FYVE_PHD"/>
</dbReference>
<feature type="domain" description="PHD-type" evidence="6">
    <location>
        <begin position="5"/>
        <end position="62"/>
    </location>
</feature>
<reference evidence="7 8" key="1">
    <citation type="submission" date="2017-12" db="EMBL/GenBank/DDBJ databases">
        <title>Hemimetabolous genomes reveal molecular basis of termite eusociality.</title>
        <authorList>
            <person name="Harrison M.C."/>
            <person name="Jongepier E."/>
            <person name="Robertson H.M."/>
            <person name="Arning N."/>
            <person name="Bitard-Feildel T."/>
            <person name="Chao H."/>
            <person name="Childers C.P."/>
            <person name="Dinh H."/>
            <person name="Doddapaneni H."/>
            <person name="Dugan S."/>
            <person name="Gowin J."/>
            <person name="Greiner C."/>
            <person name="Han Y."/>
            <person name="Hu H."/>
            <person name="Hughes D.S.T."/>
            <person name="Huylmans A.-K."/>
            <person name="Kemena C."/>
            <person name="Kremer L.P.M."/>
            <person name="Lee S.L."/>
            <person name="Lopez-Ezquerra A."/>
            <person name="Mallet L."/>
            <person name="Monroy-Kuhn J.M."/>
            <person name="Moser A."/>
            <person name="Murali S.C."/>
            <person name="Muzny D.M."/>
            <person name="Otani S."/>
            <person name="Piulachs M.-D."/>
            <person name="Poelchau M."/>
            <person name="Qu J."/>
            <person name="Schaub F."/>
            <person name="Wada-Katsumata A."/>
            <person name="Worley K.C."/>
            <person name="Xie Q."/>
            <person name="Ylla G."/>
            <person name="Poulsen M."/>
            <person name="Gibbs R.A."/>
            <person name="Schal C."/>
            <person name="Richards S."/>
            <person name="Belles X."/>
            <person name="Korb J."/>
            <person name="Bornberg-Bauer E."/>
        </authorList>
    </citation>
    <scope>NUCLEOTIDE SEQUENCE [LARGE SCALE GENOMIC DNA]</scope>
    <source>
        <tissue evidence="7">Whole body</tissue>
    </source>
</reference>
<keyword evidence="3" id="KW-0862">Zinc</keyword>
<dbReference type="InterPro" id="IPR001965">
    <property type="entry name" value="Znf_PHD"/>
</dbReference>
<dbReference type="InterPro" id="IPR013083">
    <property type="entry name" value="Znf_RING/FYVE/PHD"/>
</dbReference>
<evidence type="ECO:0000256" key="1">
    <source>
        <dbReference type="ARBA" id="ARBA00022723"/>
    </source>
</evidence>
<keyword evidence="8" id="KW-1185">Reference proteome</keyword>
<dbReference type="SUPFAM" id="SSF57903">
    <property type="entry name" value="FYVE/PHD zinc finger"/>
    <property type="match status" value="1"/>
</dbReference>
<dbReference type="InterPro" id="IPR019786">
    <property type="entry name" value="Zinc_finger_PHD-type_CS"/>
</dbReference>
<evidence type="ECO:0000256" key="2">
    <source>
        <dbReference type="ARBA" id="ARBA00022771"/>
    </source>
</evidence>
<dbReference type="CDD" id="cd15489">
    <property type="entry name" value="PHD_SF"/>
    <property type="match status" value="1"/>
</dbReference>
<dbReference type="Gene3D" id="3.30.40.10">
    <property type="entry name" value="Zinc/RING finger domain, C3HC4 (zinc finger)"/>
    <property type="match status" value="1"/>
</dbReference>